<evidence type="ECO:0000313" key="3">
    <source>
        <dbReference type="EMBL" id="SFF56876.1"/>
    </source>
</evidence>
<organism evidence="3 4">
    <name type="scientific">Actinacidiphila alni</name>
    <dbReference type="NCBI Taxonomy" id="380248"/>
    <lineage>
        <taxon>Bacteria</taxon>
        <taxon>Bacillati</taxon>
        <taxon>Actinomycetota</taxon>
        <taxon>Actinomycetes</taxon>
        <taxon>Kitasatosporales</taxon>
        <taxon>Streptomycetaceae</taxon>
        <taxon>Actinacidiphila</taxon>
    </lineage>
</organism>
<keyword evidence="4" id="KW-1185">Reference proteome</keyword>
<feature type="domain" description="MDMPI C-terminal" evidence="1">
    <location>
        <begin position="142"/>
        <end position="239"/>
    </location>
</feature>
<dbReference type="InterPro" id="IPR017517">
    <property type="entry name" value="Maleyloyr_isom"/>
</dbReference>
<feature type="domain" description="Mycothiol-dependent maleylpyruvate isomerase metal-binding" evidence="2">
    <location>
        <begin position="10"/>
        <end position="129"/>
    </location>
</feature>
<proteinExistence type="predicted"/>
<dbReference type="PANTHER" id="PTHR40758:SF1">
    <property type="entry name" value="CONSERVED PROTEIN"/>
    <property type="match status" value="1"/>
</dbReference>
<accession>A0A1I2JVK9</accession>
<dbReference type="InterPro" id="IPR034660">
    <property type="entry name" value="DinB/YfiT-like"/>
</dbReference>
<dbReference type="RefSeq" id="WP_093716280.1">
    <property type="nucleotide sequence ID" value="NZ_FONG01000019.1"/>
</dbReference>
<gene>
    <name evidence="3" type="ORF">SAMN05216251_11986</name>
</gene>
<dbReference type="AlphaFoldDB" id="A0A1I2JVK9"/>
<dbReference type="InterPro" id="IPR010872">
    <property type="entry name" value="MDMPI_C-term_domain"/>
</dbReference>
<evidence type="ECO:0000259" key="2">
    <source>
        <dbReference type="Pfam" id="PF11716"/>
    </source>
</evidence>
<dbReference type="Proteomes" id="UP000199323">
    <property type="component" value="Unassembled WGS sequence"/>
</dbReference>
<dbReference type="PANTHER" id="PTHR40758">
    <property type="entry name" value="CONSERVED PROTEIN"/>
    <property type="match status" value="1"/>
</dbReference>
<dbReference type="SUPFAM" id="SSF109854">
    <property type="entry name" value="DinB/YfiT-like putative metalloenzymes"/>
    <property type="match status" value="1"/>
</dbReference>
<reference evidence="3 4" key="1">
    <citation type="submission" date="2016-10" db="EMBL/GenBank/DDBJ databases">
        <authorList>
            <person name="de Groot N.N."/>
        </authorList>
    </citation>
    <scope>NUCLEOTIDE SEQUENCE [LARGE SCALE GENOMIC DNA]</scope>
    <source>
        <strain evidence="3 4">CGMCC 4.3510</strain>
    </source>
</reference>
<dbReference type="Pfam" id="PF07398">
    <property type="entry name" value="MDMPI_C"/>
    <property type="match status" value="1"/>
</dbReference>
<dbReference type="EMBL" id="FONG01000019">
    <property type="protein sequence ID" value="SFF56876.1"/>
    <property type="molecule type" value="Genomic_DNA"/>
</dbReference>
<evidence type="ECO:0000259" key="1">
    <source>
        <dbReference type="Pfam" id="PF07398"/>
    </source>
</evidence>
<protein>
    <submittedName>
        <fullName evidence="3">TIGR03083 family protein</fullName>
    </submittedName>
</protein>
<sequence length="248" mass="27357">METSGFIDTLRREGALLADAAQDAGLDAPVPPCPDWRVRDLLAHTGAVHRWAAGYVAERRTRPQDWDPSAPADPELVDWYRGTHGRLTDVLTAAPADVDCWYFLPAPSPLAFWARRQAHETTVHRVDAQAARGGELSSVEPDFAADGVDELLTGFHARQRSRVRTDRPRTVRIRAVDVADGPREWLVRLSAEAPVTERDAQDTAADCTVGGPAQDLYLALWNRGPYEGLSVTGDDSLLELWRRTSAIT</sequence>
<dbReference type="NCBIfam" id="TIGR03083">
    <property type="entry name" value="maleylpyruvate isomerase family mycothiol-dependent enzyme"/>
    <property type="match status" value="1"/>
</dbReference>
<dbReference type="InterPro" id="IPR024344">
    <property type="entry name" value="MDMPI_metal-binding"/>
</dbReference>
<name>A0A1I2JVK9_9ACTN</name>
<dbReference type="GO" id="GO:0005886">
    <property type="term" value="C:plasma membrane"/>
    <property type="evidence" value="ECO:0007669"/>
    <property type="project" value="TreeGrafter"/>
</dbReference>
<evidence type="ECO:0000313" key="4">
    <source>
        <dbReference type="Proteomes" id="UP000199323"/>
    </source>
</evidence>
<dbReference type="OrthoDB" id="3671213at2"/>
<dbReference type="STRING" id="380248.SAMN05216251_11986"/>
<dbReference type="GO" id="GO:0046872">
    <property type="term" value="F:metal ion binding"/>
    <property type="evidence" value="ECO:0007669"/>
    <property type="project" value="InterPro"/>
</dbReference>
<dbReference type="Pfam" id="PF11716">
    <property type="entry name" value="MDMPI_N"/>
    <property type="match status" value="1"/>
</dbReference>